<evidence type="ECO:0000256" key="3">
    <source>
        <dbReference type="ARBA" id="ARBA00023125"/>
    </source>
</evidence>
<dbReference type="PANTHER" id="PTHR30126">
    <property type="entry name" value="HTH-TYPE TRANSCRIPTIONAL REGULATOR"/>
    <property type="match status" value="1"/>
</dbReference>
<dbReference type="InterPro" id="IPR005119">
    <property type="entry name" value="LysR_subst-bd"/>
</dbReference>
<dbReference type="GO" id="GO:0000976">
    <property type="term" value="F:transcription cis-regulatory region binding"/>
    <property type="evidence" value="ECO:0007669"/>
    <property type="project" value="TreeGrafter"/>
</dbReference>
<dbReference type="PANTHER" id="PTHR30126:SF39">
    <property type="entry name" value="HTH-TYPE TRANSCRIPTIONAL REGULATOR CYSL"/>
    <property type="match status" value="1"/>
</dbReference>
<dbReference type="GO" id="GO:0003700">
    <property type="term" value="F:DNA-binding transcription factor activity"/>
    <property type="evidence" value="ECO:0007669"/>
    <property type="project" value="InterPro"/>
</dbReference>
<gene>
    <name evidence="6" type="ORF">GCM10011379_26730</name>
</gene>
<dbReference type="InterPro" id="IPR036390">
    <property type="entry name" value="WH_DNA-bd_sf"/>
</dbReference>
<evidence type="ECO:0000259" key="5">
    <source>
        <dbReference type="PROSITE" id="PS50931"/>
    </source>
</evidence>
<proteinExistence type="inferred from homology"/>
<keyword evidence="2" id="KW-0805">Transcription regulation</keyword>
<dbReference type="Pfam" id="PF03466">
    <property type="entry name" value="LysR_substrate"/>
    <property type="match status" value="1"/>
</dbReference>
<dbReference type="EMBL" id="BMIB01000003">
    <property type="protein sequence ID" value="GGH69434.1"/>
    <property type="molecule type" value="Genomic_DNA"/>
</dbReference>
<keyword evidence="4" id="KW-0804">Transcription</keyword>
<evidence type="ECO:0000313" key="7">
    <source>
        <dbReference type="Proteomes" id="UP000627292"/>
    </source>
</evidence>
<dbReference type="FunFam" id="1.10.10.10:FF:000001">
    <property type="entry name" value="LysR family transcriptional regulator"/>
    <property type="match status" value="1"/>
</dbReference>
<evidence type="ECO:0000256" key="1">
    <source>
        <dbReference type="ARBA" id="ARBA00009437"/>
    </source>
</evidence>
<comment type="caution">
    <text evidence="6">The sequence shown here is derived from an EMBL/GenBank/DDBJ whole genome shotgun (WGS) entry which is preliminary data.</text>
</comment>
<dbReference type="SUPFAM" id="SSF46785">
    <property type="entry name" value="Winged helix' DNA-binding domain"/>
    <property type="match status" value="1"/>
</dbReference>
<evidence type="ECO:0000256" key="2">
    <source>
        <dbReference type="ARBA" id="ARBA00023015"/>
    </source>
</evidence>
<name>A0A917J023_9BACT</name>
<keyword evidence="7" id="KW-1185">Reference proteome</keyword>
<comment type="similarity">
    <text evidence="1">Belongs to the LysR transcriptional regulatory family.</text>
</comment>
<dbReference type="AlphaFoldDB" id="A0A917J023"/>
<accession>A0A917J023</accession>
<keyword evidence="3" id="KW-0238">DNA-binding</keyword>
<dbReference type="Proteomes" id="UP000627292">
    <property type="component" value="Unassembled WGS sequence"/>
</dbReference>
<dbReference type="Pfam" id="PF00126">
    <property type="entry name" value="HTH_1"/>
    <property type="match status" value="1"/>
</dbReference>
<dbReference type="Gene3D" id="3.40.190.290">
    <property type="match status" value="1"/>
</dbReference>
<dbReference type="PROSITE" id="PS50931">
    <property type="entry name" value="HTH_LYSR"/>
    <property type="match status" value="1"/>
</dbReference>
<protein>
    <submittedName>
        <fullName evidence="6">Transcriptional regulator</fullName>
    </submittedName>
</protein>
<feature type="domain" description="HTH lysR-type" evidence="5">
    <location>
        <begin position="6"/>
        <end position="58"/>
    </location>
</feature>
<reference evidence="6" key="2">
    <citation type="submission" date="2020-09" db="EMBL/GenBank/DDBJ databases">
        <authorList>
            <person name="Sun Q."/>
            <person name="Zhou Y."/>
        </authorList>
    </citation>
    <scope>NUCLEOTIDE SEQUENCE</scope>
    <source>
        <strain evidence="6">CGMCC 1.15290</strain>
    </source>
</reference>
<dbReference type="SUPFAM" id="SSF53850">
    <property type="entry name" value="Periplasmic binding protein-like II"/>
    <property type="match status" value="1"/>
</dbReference>
<organism evidence="6 7">
    <name type="scientific">Filimonas zeae</name>
    <dbReference type="NCBI Taxonomy" id="1737353"/>
    <lineage>
        <taxon>Bacteria</taxon>
        <taxon>Pseudomonadati</taxon>
        <taxon>Bacteroidota</taxon>
        <taxon>Chitinophagia</taxon>
        <taxon>Chitinophagales</taxon>
        <taxon>Chitinophagaceae</taxon>
        <taxon>Filimonas</taxon>
    </lineage>
</organism>
<sequence>MFDFRLQVFHTVARRLNFTKAAEELFITQPAVSKHIQELEQHFKVKLFERNGTKIRLTTAGDILLQHTGRLLNVYHSLELDMNSLAQPHSGKIRIGASTTVAQYVLPGVLAAFHRRFTGSSIELTVNNTEQIEHLLQQQKIDLGIIEGRSRNALFKYTPFVKDELVLVAASNHPLARKGVIKPEELLQIPLLMREPGSGTLEVLAHALKPLGIKISQLKKEMQLESTESAKQYVLHSDCMAFLSVHSVLKELQNKECAVIEVKGLTIERDFYFIRPHGQTESLPELFMNFALRYNFRL</sequence>
<dbReference type="PRINTS" id="PR00039">
    <property type="entry name" value="HTHLYSR"/>
</dbReference>
<reference evidence="6" key="1">
    <citation type="journal article" date="2014" name="Int. J. Syst. Evol. Microbiol.">
        <title>Complete genome sequence of Corynebacterium casei LMG S-19264T (=DSM 44701T), isolated from a smear-ripened cheese.</title>
        <authorList>
            <consortium name="US DOE Joint Genome Institute (JGI-PGF)"/>
            <person name="Walter F."/>
            <person name="Albersmeier A."/>
            <person name="Kalinowski J."/>
            <person name="Ruckert C."/>
        </authorList>
    </citation>
    <scope>NUCLEOTIDE SEQUENCE</scope>
    <source>
        <strain evidence="6">CGMCC 1.15290</strain>
    </source>
</reference>
<dbReference type="InterPro" id="IPR036388">
    <property type="entry name" value="WH-like_DNA-bd_sf"/>
</dbReference>
<evidence type="ECO:0000313" key="6">
    <source>
        <dbReference type="EMBL" id="GGH69434.1"/>
    </source>
</evidence>
<dbReference type="RefSeq" id="WP_188953012.1">
    <property type="nucleotide sequence ID" value="NZ_BMIB01000003.1"/>
</dbReference>
<evidence type="ECO:0000256" key="4">
    <source>
        <dbReference type="ARBA" id="ARBA00023163"/>
    </source>
</evidence>
<dbReference type="Gene3D" id="1.10.10.10">
    <property type="entry name" value="Winged helix-like DNA-binding domain superfamily/Winged helix DNA-binding domain"/>
    <property type="match status" value="1"/>
</dbReference>
<dbReference type="InterPro" id="IPR000847">
    <property type="entry name" value="LysR_HTH_N"/>
</dbReference>
<dbReference type="CDD" id="cd08420">
    <property type="entry name" value="PBP2_CysL_like"/>
    <property type="match status" value="1"/>
</dbReference>